<dbReference type="InterPro" id="IPR001806">
    <property type="entry name" value="Small_GTPase"/>
</dbReference>
<proteinExistence type="inferred from homology"/>
<dbReference type="PANTHER" id="PTHR24073">
    <property type="entry name" value="DRAB5-RELATED"/>
    <property type="match status" value="1"/>
</dbReference>
<feature type="region of interest" description="Disordered" evidence="4">
    <location>
        <begin position="191"/>
        <end position="243"/>
    </location>
</feature>
<comment type="similarity">
    <text evidence="1">Belongs to the small GTPase superfamily. Rab family.</text>
</comment>
<dbReference type="EMBL" id="JAGFMF010011662">
    <property type="protein sequence ID" value="KAG8517034.1"/>
    <property type="molecule type" value="Genomic_DNA"/>
</dbReference>
<evidence type="ECO:0000256" key="1">
    <source>
        <dbReference type="ARBA" id="ARBA00006270"/>
    </source>
</evidence>
<evidence type="ECO:0000256" key="2">
    <source>
        <dbReference type="ARBA" id="ARBA00022741"/>
    </source>
</evidence>
<dbReference type="GO" id="GO:0003924">
    <property type="term" value="F:GTPase activity"/>
    <property type="evidence" value="ECO:0007669"/>
    <property type="project" value="InterPro"/>
</dbReference>
<dbReference type="Gene3D" id="3.40.50.300">
    <property type="entry name" value="P-loop containing nucleotide triphosphate hydrolases"/>
    <property type="match status" value="1"/>
</dbReference>
<dbReference type="OrthoDB" id="9938508at2759"/>
<dbReference type="InterPro" id="IPR027417">
    <property type="entry name" value="P-loop_NTPase"/>
</dbReference>
<dbReference type="Pfam" id="PF00071">
    <property type="entry name" value="Ras"/>
    <property type="match status" value="1"/>
</dbReference>
<keyword evidence="3" id="KW-0342">GTP-binding</keyword>
<accession>A0A8J6A8K8</accession>
<evidence type="ECO:0000313" key="5">
    <source>
        <dbReference type="EMBL" id="KAG8517034.1"/>
    </source>
</evidence>
<protein>
    <submittedName>
        <fullName evidence="5">Ras-related protein Rab-20</fullName>
    </submittedName>
</protein>
<comment type="caution">
    <text evidence="5">The sequence shown here is derived from an EMBL/GenBank/DDBJ whole genome shotgun (WGS) entry which is preliminary data.</text>
</comment>
<dbReference type="SMART" id="SM00175">
    <property type="entry name" value="RAB"/>
    <property type="match status" value="1"/>
</dbReference>
<dbReference type="PROSITE" id="PS51419">
    <property type="entry name" value="RAB"/>
    <property type="match status" value="1"/>
</dbReference>
<evidence type="ECO:0000313" key="6">
    <source>
        <dbReference type="Proteomes" id="UP000700334"/>
    </source>
</evidence>
<sequence>MLGRRNHGSWTASGRPRPTRLRAQLGPVAMNGRFCFQTDAEAWHRLPVLETAAHPKGRLRAGSPLAGSPARGSGGCGAQERLRWPCSDIRSAVPGLHVSGAHPRLWRQQVLDDSGDARSGPGAHRGFLGFVIEATGRGRRAGSRSGCAAAASPPPPCALALPRPRLWRPCDAVPSPGTPLCERSQAACGTQGRRLARPSVHRASSCPRRRWPAGGELSPGSWTRPVSATGHPAGTETAAREDQWPPPRAVALWPRRWDELELGLRPCSDAGREQFHGLGSMYCRGAAAVILTYDVNQLQSLRELEDRFLGLTDTASANCLFAIVGNKVDLSEGAPAGRERAGRGPGSGHGGASPKVARQVQPEDALALYRKVLKHRMLDEKDAPAAEQMCFETSAKTGRGVDLLFETLLELVALVIRQRREDQPPQTVELGDHKPPGRAPSGCCA</sequence>
<evidence type="ECO:0000256" key="3">
    <source>
        <dbReference type="ARBA" id="ARBA00023134"/>
    </source>
</evidence>
<organism evidence="5 6">
    <name type="scientific">Galemys pyrenaicus</name>
    <name type="common">Iberian desman</name>
    <name type="synonym">Pyrenean desman</name>
    <dbReference type="NCBI Taxonomy" id="202257"/>
    <lineage>
        <taxon>Eukaryota</taxon>
        <taxon>Metazoa</taxon>
        <taxon>Chordata</taxon>
        <taxon>Craniata</taxon>
        <taxon>Vertebrata</taxon>
        <taxon>Euteleostomi</taxon>
        <taxon>Mammalia</taxon>
        <taxon>Eutheria</taxon>
        <taxon>Laurasiatheria</taxon>
        <taxon>Eulipotyphla</taxon>
        <taxon>Talpidae</taxon>
        <taxon>Galemys</taxon>
    </lineage>
</organism>
<evidence type="ECO:0000256" key="4">
    <source>
        <dbReference type="SAM" id="MobiDB-lite"/>
    </source>
</evidence>
<reference evidence="5" key="1">
    <citation type="journal article" date="2021" name="Evol. Appl.">
        <title>The genome of the Pyrenean desman and the effects of bottlenecks and inbreeding on the genomic landscape of an endangered species.</title>
        <authorList>
            <person name="Escoda L."/>
            <person name="Castresana J."/>
        </authorList>
    </citation>
    <scope>NUCLEOTIDE SEQUENCE</scope>
    <source>
        <strain evidence="5">IBE-C5619</strain>
    </source>
</reference>
<feature type="region of interest" description="Disordered" evidence="4">
    <location>
        <begin position="1"/>
        <end position="21"/>
    </location>
</feature>
<keyword evidence="6" id="KW-1185">Reference proteome</keyword>
<dbReference type="AlphaFoldDB" id="A0A8J6A8K8"/>
<name>A0A8J6A8K8_GALPY</name>
<dbReference type="SUPFAM" id="SSF52540">
    <property type="entry name" value="P-loop containing nucleoside triphosphate hydrolases"/>
    <property type="match status" value="1"/>
</dbReference>
<gene>
    <name evidence="5" type="ORF">J0S82_015317</name>
</gene>
<dbReference type="GO" id="GO:0005525">
    <property type="term" value="F:GTP binding"/>
    <property type="evidence" value="ECO:0007669"/>
    <property type="project" value="UniProtKB-KW"/>
</dbReference>
<feature type="region of interest" description="Disordered" evidence="4">
    <location>
        <begin position="423"/>
        <end position="445"/>
    </location>
</feature>
<dbReference type="Proteomes" id="UP000700334">
    <property type="component" value="Unassembled WGS sequence"/>
</dbReference>
<keyword evidence="2" id="KW-0547">Nucleotide-binding</keyword>
<feature type="region of interest" description="Disordered" evidence="4">
    <location>
        <begin position="334"/>
        <end position="358"/>
    </location>
</feature>